<protein>
    <submittedName>
        <fullName evidence="4">Acyl-CoA synthetase actt5</fullName>
    </submittedName>
</protein>
<dbReference type="Proteomes" id="UP001337655">
    <property type="component" value="Unassembled WGS sequence"/>
</dbReference>
<dbReference type="CDD" id="cd05911">
    <property type="entry name" value="Firefly_Luc_like"/>
    <property type="match status" value="1"/>
</dbReference>
<dbReference type="SUPFAM" id="SSF56801">
    <property type="entry name" value="Acetyl-CoA synthetase-like"/>
    <property type="match status" value="1"/>
</dbReference>
<dbReference type="InterPro" id="IPR000873">
    <property type="entry name" value="AMP-dep_synth/lig_dom"/>
</dbReference>
<dbReference type="AlphaFoldDB" id="A0AAV9PQI8"/>
<dbReference type="RefSeq" id="XP_064664378.1">
    <property type="nucleotide sequence ID" value="XM_064798144.1"/>
</dbReference>
<sequence>MPWLSDWSHPLPEEDLISYTFDHCDYDKDAPIFVDVEDTSRSLSYNQSLSTVRKLVAGFRAAGLQPGDCVSIASFNDIMYPMLFLGLVGAGGIFSGSNPAYTSFEVEHHVRTAQVKYIIAEPELLEPILQGSKGVVDRSNIFILNVRGQAVPEGFRSWEWLLQHGEQDWIRFKGAEKCRKTSVARLTTSGTTGPPKMAVQSHMNSTSWFSMVHEIRRPDWEARHLYSLPMFHVATVPLVHAGPLRAGSTAYIMRRFELDAFLAAIERHKITMLGMVPPLVIAIIMSPLRHKYSLKSVRRIGCGAAPLDKDSGERMKALCADDCTFTQVQGMTETTGAISLFYYPDEDDTGSVGNTFMPNTDVKLIDDNGKDISAFDVRGELCVRGPSVIDEYFANAKANADSWDSEGYFKTGDIMYCDSKTKKWYIVDRKKELIKVRGFQVAPPELEAVLLGHPSIVDCAVIGLKAPPNSDAERPRAYVMRRQGETITEAEVHTLIGERLAKYKQLTGGVKFLDEIPKSPSGKILKRLLREQAEEEEKNGKQISAKL</sequence>
<dbReference type="InterPro" id="IPR042099">
    <property type="entry name" value="ANL_N_sf"/>
</dbReference>
<gene>
    <name evidence="4" type="primary">ACTT5</name>
    <name evidence="4" type="ORF">LTR77_000879</name>
</gene>
<dbReference type="GO" id="GO:0016405">
    <property type="term" value="F:CoA-ligase activity"/>
    <property type="evidence" value="ECO:0007669"/>
    <property type="project" value="TreeGrafter"/>
</dbReference>
<evidence type="ECO:0000256" key="1">
    <source>
        <dbReference type="ARBA" id="ARBA00006432"/>
    </source>
</evidence>
<evidence type="ECO:0000259" key="2">
    <source>
        <dbReference type="Pfam" id="PF00501"/>
    </source>
</evidence>
<proteinExistence type="inferred from homology"/>
<comment type="similarity">
    <text evidence="1">Belongs to the ATP-dependent AMP-binding enzyme family.</text>
</comment>
<dbReference type="PANTHER" id="PTHR24096:SF265">
    <property type="entry name" value="ENZYME, PUTATIVE (AFU_ORTHOLOGUE AFUA_5G14270)-RELATED"/>
    <property type="match status" value="1"/>
</dbReference>
<dbReference type="GO" id="GO:0019748">
    <property type="term" value="P:secondary metabolic process"/>
    <property type="evidence" value="ECO:0007669"/>
    <property type="project" value="TreeGrafter"/>
</dbReference>
<feature type="domain" description="AMP-binding enzyme C-terminal" evidence="3">
    <location>
        <begin position="445"/>
        <end position="523"/>
    </location>
</feature>
<dbReference type="Gene3D" id="3.30.300.30">
    <property type="match status" value="1"/>
</dbReference>
<reference evidence="4 5" key="1">
    <citation type="submission" date="2023-08" db="EMBL/GenBank/DDBJ databases">
        <title>Black Yeasts Isolated from many extreme environments.</title>
        <authorList>
            <person name="Coleine C."/>
            <person name="Stajich J.E."/>
            <person name="Selbmann L."/>
        </authorList>
    </citation>
    <scope>NUCLEOTIDE SEQUENCE [LARGE SCALE GENOMIC DNA]</scope>
    <source>
        <strain evidence="4 5">CCFEE 5935</strain>
    </source>
</reference>
<comment type="caution">
    <text evidence="4">The sequence shown here is derived from an EMBL/GenBank/DDBJ whole genome shotgun (WGS) entry which is preliminary data.</text>
</comment>
<evidence type="ECO:0000313" key="5">
    <source>
        <dbReference type="Proteomes" id="UP001337655"/>
    </source>
</evidence>
<accession>A0AAV9PQI8</accession>
<dbReference type="FunFam" id="3.30.300.30:FF:000007">
    <property type="entry name" value="4-coumarate--CoA ligase 2"/>
    <property type="match status" value="1"/>
</dbReference>
<dbReference type="Gene3D" id="3.40.50.12780">
    <property type="entry name" value="N-terminal domain of ligase-like"/>
    <property type="match status" value="1"/>
</dbReference>
<feature type="domain" description="AMP-dependent synthetase/ligase" evidence="2">
    <location>
        <begin position="26"/>
        <end position="393"/>
    </location>
</feature>
<dbReference type="Pfam" id="PF00501">
    <property type="entry name" value="AMP-binding"/>
    <property type="match status" value="1"/>
</dbReference>
<dbReference type="PANTHER" id="PTHR24096">
    <property type="entry name" value="LONG-CHAIN-FATTY-ACID--COA LIGASE"/>
    <property type="match status" value="1"/>
</dbReference>
<organism evidence="4 5">
    <name type="scientific">Saxophila tyrrhenica</name>
    <dbReference type="NCBI Taxonomy" id="1690608"/>
    <lineage>
        <taxon>Eukaryota</taxon>
        <taxon>Fungi</taxon>
        <taxon>Dikarya</taxon>
        <taxon>Ascomycota</taxon>
        <taxon>Pezizomycotina</taxon>
        <taxon>Dothideomycetes</taxon>
        <taxon>Dothideomycetidae</taxon>
        <taxon>Mycosphaerellales</taxon>
        <taxon>Extremaceae</taxon>
        <taxon>Saxophila</taxon>
    </lineage>
</organism>
<dbReference type="GeneID" id="89922229"/>
<name>A0AAV9PQI8_9PEZI</name>
<dbReference type="Pfam" id="PF13193">
    <property type="entry name" value="AMP-binding_C"/>
    <property type="match status" value="1"/>
</dbReference>
<evidence type="ECO:0000259" key="3">
    <source>
        <dbReference type="Pfam" id="PF13193"/>
    </source>
</evidence>
<keyword evidence="5" id="KW-1185">Reference proteome</keyword>
<evidence type="ECO:0000313" key="4">
    <source>
        <dbReference type="EMBL" id="KAK5175740.1"/>
    </source>
</evidence>
<dbReference type="InterPro" id="IPR045851">
    <property type="entry name" value="AMP-bd_C_sf"/>
</dbReference>
<dbReference type="InterPro" id="IPR025110">
    <property type="entry name" value="AMP-bd_C"/>
</dbReference>
<dbReference type="EMBL" id="JAVRRT010000001">
    <property type="protein sequence ID" value="KAK5175740.1"/>
    <property type="molecule type" value="Genomic_DNA"/>
</dbReference>